<dbReference type="SUPFAM" id="SSF48452">
    <property type="entry name" value="TPR-like"/>
    <property type="match status" value="2"/>
</dbReference>
<evidence type="ECO:0000259" key="6">
    <source>
        <dbReference type="Pfam" id="PF07219"/>
    </source>
</evidence>
<keyword evidence="2 5" id="KW-0812">Transmembrane</keyword>
<dbReference type="InterPro" id="IPR010817">
    <property type="entry name" value="HemY_N"/>
</dbReference>
<reference evidence="7 8" key="1">
    <citation type="submission" date="2019-03" db="EMBL/GenBank/DDBJ databases">
        <title>Genomic Encyclopedia of Type Strains, Phase IV (KMG-IV): sequencing the most valuable type-strain genomes for metagenomic binning, comparative biology and taxonomic classification.</title>
        <authorList>
            <person name="Goeker M."/>
        </authorList>
    </citation>
    <scope>NUCLEOTIDE SEQUENCE [LARGE SCALE GENOMIC DNA]</scope>
    <source>
        <strain evidence="7 8">DSM 101688</strain>
    </source>
</reference>
<evidence type="ECO:0000313" key="8">
    <source>
        <dbReference type="Proteomes" id="UP000295304"/>
    </source>
</evidence>
<dbReference type="AlphaFoldDB" id="A0A4V6NYK7"/>
<dbReference type="Gene3D" id="1.25.40.10">
    <property type="entry name" value="Tetratricopeptide repeat domain"/>
    <property type="match status" value="1"/>
</dbReference>
<evidence type="ECO:0000256" key="5">
    <source>
        <dbReference type="SAM" id="Phobius"/>
    </source>
</evidence>
<accession>A0A4V6NYK7</accession>
<evidence type="ECO:0000256" key="3">
    <source>
        <dbReference type="ARBA" id="ARBA00022989"/>
    </source>
</evidence>
<dbReference type="PIRSF" id="PIRSF031802">
    <property type="entry name" value="UCP031802"/>
    <property type="match status" value="1"/>
</dbReference>
<comment type="subcellular location">
    <subcellularLocation>
        <location evidence="1">Membrane</location>
    </subcellularLocation>
</comment>
<dbReference type="InterPro" id="IPR011990">
    <property type="entry name" value="TPR-like_helical_dom_sf"/>
</dbReference>
<comment type="caution">
    <text evidence="7">The sequence shown here is derived from an EMBL/GenBank/DDBJ whole genome shotgun (WGS) entry which is preliminary data.</text>
</comment>
<protein>
    <submittedName>
        <fullName evidence="7">HemY protein</fullName>
    </submittedName>
</protein>
<dbReference type="GO" id="GO:0016020">
    <property type="term" value="C:membrane"/>
    <property type="evidence" value="ECO:0007669"/>
    <property type="project" value="UniProtKB-SubCell"/>
</dbReference>
<evidence type="ECO:0000256" key="2">
    <source>
        <dbReference type="ARBA" id="ARBA00022692"/>
    </source>
</evidence>
<dbReference type="EMBL" id="SLZW01000001">
    <property type="protein sequence ID" value="TCS64811.1"/>
    <property type="molecule type" value="Genomic_DNA"/>
</dbReference>
<gene>
    <name evidence="7" type="ORF">EDD55_101141</name>
</gene>
<sequence length="474" mass="51142">MVRALFFFFLLAALAVGGVWLADNPGAVSLSWQGWRVDTSFAVLLLALAVFAVVVALGYRVWLFVRRAPGQLGRAYRENRARKGYRALNLGMVAVAAGDGAQARKQAARADSFLDNPPLTVLLKAQAAQLNGDETAAEGFFRVMLDDPQTEYLGIRGLLNQAVRRNDTQGAIALAQRAFRLNPKSDWAGPNLFEHQVRAGDWMGAEETLEGMVRHKLVASTTARHRQAVIAFARACGSPESDDCDTTLKYLDRAFSLDPGFAPAACAYGEALVGAGRVRKAQNVIEKAWAVFPHPALVDIYLRAQALDDPLKKVGAVEKLIGANPDHPESRIASAAIALEAKLWGEARQNLEDLIKEKTEVGGGLSARVCRMMAELEEHEHGDEARAREWLVRASMADPDPAWVCDDCGHVRAEWSAHCPKCQGIDTQSWRAPPGVIHLPGATPAAPHLSGAAVGVKIIDGKNNSSSKGAPAQV</sequence>
<evidence type="ECO:0000256" key="4">
    <source>
        <dbReference type="ARBA" id="ARBA00023136"/>
    </source>
</evidence>
<keyword evidence="8" id="KW-1185">Reference proteome</keyword>
<evidence type="ECO:0000313" key="7">
    <source>
        <dbReference type="EMBL" id="TCS64811.1"/>
    </source>
</evidence>
<organism evidence="7 8">
    <name type="scientific">Varunaivibrio sulfuroxidans</name>
    <dbReference type="NCBI Taxonomy" id="1773489"/>
    <lineage>
        <taxon>Bacteria</taxon>
        <taxon>Pseudomonadati</taxon>
        <taxon>Pseudomonadota</taxon>
        <taxon>Alphaproteobacteria</taxon>
        <taxon>Rhodospirillales</taxon>
        <taxon>Magnetovibrionaceae</taxon>
        <taxon>Varunaivibrio</taxon>
    </lineage>
</organism>
<evidence type="ECO:0000256" key="1">
    <source>
        <dbReference type="ARBA" id="ARBA00004370"/>
    </source>
</evidence>
<dbReference type="Pfam" id="PF07219">
    <property type="entry name" value="HemY_N"/>
    <property type="match status" value="1"/>
</dbReference>
<name>A0A4V6NYK7_9PROT</name>
<dbReference type="Proteomes" id="UP000295304">
    <property type="component" value="Unassembled WGS sequence"/>
</dbReference>
<dbReference type="RefSeq" id="WP_132937560.1">
    <property type="nucleotide sequence ID" value="NZ_CP119676.1"/>
</dbReference>
<keyword evidence="4 5" id="KW-0472">Membrane</keyword>
<keyword evidence="3 5" id="KW-1133">Transmembrane helix</keyword>
<feature type="domain" description="HemY N-terminal" evidence="6">
    <location>
        <begin position="26"/>
        <end position="132"/>
    </location>
</feature>
<feature type="transmembrane region" description="Helical" evidence="5">
    <location>
        <begin position="41"/>
        <end position="65"/>
    </location>
</feature>
<dbReference type="InterPro" id="IPR016982">
    <property type="entry name" value="Mms48"/>
</dbReference>
<dbReference type="OrthoDB" id="9798343at2"/>
<proteinExistence type="predicted"/>